<keyword evidence="1" id="KW-0443">Lipid metabolism</keyword>
<feature type="domain" description="EH" evidence="4">
    <location>
        <begin position="539"/>
        <end position="617"/>
    </location>
</feature>
<feature type="compositionally biased region" description="Basic residues" evidence="3">
    <location>
        <begin position="1"/>
        <end position="10"/>
    </location>
</feature>
<feature type="compositionally biased region" description="Low complexity" evidence="3">
    <location>
        <begin position="41"/>
        <end position="50"/>
    </location>
</feature>
<dbReference type="STRING" id="1071383.J7RGG1"/>
<dbReference type="SUPFAM" id="SSF47473">
    <property type="entry name" value="EF-hand"/>
    <property type="match status" value="1"/>
</dbReference>
<feature type="compositionally biased region" description="Low complexity" evidence="3">
    <location>
        <begin position="62"/>
        <end position="72"/>
    </location>
</feature>
<feature type="compositionally biased region" description="Basic and acidic residues" evidence="3">
    <location>
        <begin position="293"/>
        <end position="306"/>
    </location>
</feature>
<reference evidence="5 6" key="1">
    <citation type="journal article" date="2011" name="Proc. Natl. Acad. Sci. U.S.A.">
        <title>Evolutionary erosion of yeast sex chromosomes by mating-type switching accidents.</title>
        <authorList>
            <person name="Gordon J.L."/>
            <person name="Armisen D."/>
            <person name="Proux-Wera E."/>
            <person name="Oheigeartaigh S.S."/>
            <person name="Byrne K.P."/>
            <person name="Wolfe K.H."/>
        </authorList>
    </citation>
    <scope>NUCLEOTIDE SEQUENCE [LARGE SCALE GENOMIC DNA]</scope>
    <source>
        <strain evidence="6">ATCC MYA-139 / BCRC 22969 / CBS 8797 / CCRC 22969 / KCTC 17520 / NBRC 10181 / NCYC 3082</strain>
    </source>
</reference>
<protein>
    <recommendedName>
        <fullName evidence="4">EH domain-containing protein</fullName>
    </recommendedName>
</protein>
<feature type="compositionally biased region" description="Acidic residues" evidence="3">
    <location>
        <begin position="335"/>
        <end position="375"/>
    </location>
</feature>
<dbReference type="CDD" id="cd00052">
    <property type="entry name" value="EH"/>
    <property type="match status" value="1"/>
</dbReference>
<evidence type="ECO:0000256" key="3">
    <source>
        <dbReference type="SAM" id="MobiDB-lite"/>
    </source>
</evidence>
<feature type="region of interest" description="Disordered" evidence="3">
    <location>
        <begin position="1"/>
        <end position="129"/>
    </location>
</feature>
<feature type="region of interest" description="Disordered" evidence="3">
    <location>
        <begin position="188"/>
        <end position="375"/>
    </location>
</feature>
<dbReference type="Pfam" id="PF12763">
    <property type="entry name" value="EH"/>
    <property type="match status" value="1"/>
</dbReference>
<accession>J7RGG1</accession>
<dbReference type="Gene3D" id="1.10.238.10">
    <property type="entry name" value="EF-hand"/>
    <property type="match status" value="1"/>
</dbReference>
<feature type="region of interest" description="Disordered" evidence="3">
    <location>
        <begin position="143"/>
        <end position="167"/>
    </location>
</feature>
<feature type="compositionally biased region" description="Low complexity" evidence="3">
    <location>
        <begin position="314"/>
        <end position="329"/>
    </location>
</feature>
<dbReference type="EMBL" id="HE978315">
    <property type="protein sequence ID" value="CCK68633.1"/>
    <property type="molecule type" value="Genomic_DNA"/>
</dbReference>
<feature type="compositionally biased region" description="Polar residues" evidence="3">
    <location>
        <begin position="404"/>
        <end position="421"/>
    </location>
</feature>
<feature type="compositionally biased region" description="Basic and acidic residues" evidence="3">
    <location>
        <begin position="216"/>
        <end position="225"/>
    </location>
</feature>
<sequence>MFSKSKKRSHTGNVNVQLDEQGMQDSLRAAQVIFQRHNGEPNLNSSNPDDSSLKKAGKPSIQATQQQQTPQPGFSKRTPPKPIPRQRSKNCQPNPLPLSLRTTGSASYNSSRINSPQVKNDNIFTPSSVPLDTLDEKLKISVEHSEDKIKPRPSNNDVSDCGKIPPNKSSITAAQIAASLAQSHIKNTSHGSNQYEKKLIVPPPAQLKRVPSVSATEERKTERNNSNHSISNKASFSSSPSPSHSFVQVKGDQKLATFGGGSVSPEHQHPNVNKKHTRIPPPSTILKENEEEGVNRKSSIDRERSQIELWPNECADSADSDSSCTSTSSKNWNGEDTEQDSDTADYDELYQYYDDDGNLSYEGEYDENDDEGHVDNSVYEDADIITANEPMETRVYAMNRKVNDQTNSKNYTSAPVPSPSYSDPELSERDRSFIVPSKKGRVRRLGRLFGSSRNKTMPSPTNTVRFKETMRYNTKKGFNEDKPWKKHRDVKFIDEQDRKRYEGVWVSNRFSYLNLLPWWPSSSKDDETGISTENAEYVLNLPQDGLILNLVVKDLWDRSNLPKDILMQIYKLIDTRKDGTLDRKSFIVGMWLVDQCLYGRKLPEVVPDIVWDSVDRYTMNMIQSKAEDESYQKRRRRRRMLMRKEIKHLKSGIKHVHL</sequence>
<evidence type="ECO:0000256" key="1">
    <source>
        <dbReference type="ARBA" id="ARBA00023098"/>
    </source>
</evidence>
<dbReference type="PROSITE" id="PS50031">
    <property type="entry name" value="EH"/>
    <property type="match status" value="1"/>
</dbReference>
<dbReference type="Proteomes" id="UP000006310">
    <property type="component" value="Chromosome 2"/>
</dbReference>
<dbReference type="HOGENOM" id="CLU_454275_0_0_1"/>
<dbReference type="FunFam" id="1.10.238.10:FF:000326">
    <property type="entry name" value="IRS4p EH domain-containing protein"/>
    <property type="match status" value="1"/>
</dbReference>
<comment type="similarity">
    <text evidence="2">Belongs to the IRS4 family.</text>
</comment>
<dbReference type="RefSeq" id="XP_022462879.1">
    <property type="nucleotide sequence ID" value="XM_022611474.1"/>
</dbReference>
<dbReference type="OrthoDB" id="10045710at2759"/>
<dbReference type="InterPro" id="IPR011992">
    <property type="entry name" value="EF-hand-dom_pair"/>
</dbReference>
<feature type="region of interest" description="Disordered" evidence="3">
    <location>
        <begin position="401"/>
        <end position="430"/>
    </location>
</feature>
<organism evidence="5 6">
    <name type="scientific">Huiozyma naganishii (strain ATCC MYA-139 / BCRC 22969 / CBS 8797 / KCTC 17520 / NBRC 10181 / NCYC 3082 / Yp74L-3)</name>
    <name type="common">Yeast</name>
    <name type="synonym">Kazachstania naganishii</name>
    <dbReference type="NCBI Taxonomy" id="1071383"/>
    <lineage>
        <taxon>Eukaryota</taxon>
        <taxon>Fungi</taxon>
        <taxon>Dikarya</taxon>
        <taxon>Ascomycota</taxon>
        <taxon>Saccharomycotina</taxon>
        <taxon>Saccharomycetes</taxon>
        <taxon>Saccharomycetales</taxon>
        <taxon>Saccharomycetaceae</taxon>
        <taxon>Huiozyma</taxon>
    </lineage>
</organism>
<feature type="compositionally biased region" description="Polar residues" evidence="3">
    <location>
        <begin position="100"/>
        <end position="129"/>
    </location>
</feature>
<evidence type="ECO:0000313" key="5">
    <source>
        <dbReference type="EMBL" id="CCK68633.1"/>
    </source>
</evidence>
<proteinExistence type="inferred from homology"/>
<dbReference type="SMART" id="SM00027">
    <property type="entry name" value="EH"/>
    <property type="match status" value="1"/>
</dbReference>
<evidence type="ECO:0000256" key="2">
    <source>
        <dbReference type="ARBA" id="ARBA00061579"/>
    </source>
</evidence>
<dbReference type="AlphaFoldDB" id="J7RGG1"/>
<evidence type="ECO:0000259" key="4">
    <source>
        <dbReference type="PROSITE" id="PS50031"/>
    </source>
</evidence>
<name>J7RGG1_HUIN7</name>
<gene>
    <name evidence="5" type="primary">KNAG0B01910</name>
    <name evidence="5" type="ordered locus">KNAG_0B01910</name>
</gene>
<feature type="compositionally biased region" description="Low complexity" evidence="3">
    <location>
        <begin position="226"/>
        <end position="246"/>
    </location>
</feature>
<dbReference type="InterPro" id="IPR000261">
    <property type="entry name" value="EH_dom"/>
</dbReference>
<dbReference type="GO" id="GO:0006629">
    <property type="term" value="P:lipid metabolic process"/>
    <property type="evidence" value="ECO:0007669"/>
    <property type="project" value="UniProtKB-KW"/>
</dbReference>
<dbReference type="GeneID" id="34524283"/>
<keyword evidence="6" id="KW-1185">Reference proteome</keyword>
<reference evidence="6" key="2">
    <citation type="submission" date="2012-08" db="EMBL/GenBank/DDBJ databases">
        <title>Genome sequence of Kazachstania naganishii.</title>
        <authorList>
            <person name="Gordon J.L."/>
            <person name="Armisen D."/>
            <person name="Proux-Wera E."/>
            <person name="OhEigeartaigh S.S."/>
            <person name="Byrne K.P."/>
            <person name="Wolfe K.H."/>
        </authorList>
    </citation>
    <scope>NUCLEOTIDE SEQUENCE [LARGE SCALE GENOMIC DNA]</scope>
    <source>
        <strain evidence="6">ATCC MYA-139 / BCRC 22969 / CBS 8797 / CCRC 22969 / KCTC 17520 / NBRC 10181 / NCYC 3082</strain>
    </source>
</reference>
<dbReference type="KEGG" id="kng:KNAG_0B01910"/>
<evidence type="ECO:0000313" key="6">
    <source>
        <dbReference type="Proteomes" id="UP000006310"/>
    </source>
</evidence>
<dbReference type="GO" id="GO:0000407">
    <property type="term" value="C:phagophore assembly site"/>
    <property type="evidence" value="ECO:0007669"/>
    <property type="project" value="UniProtKB-ARBA"/>
</dbReference>
<dbReference type="GO" id="GO:0031505">
    <property type="term" value="P:fungal-type cell wall organization"/>
    <property type="evidence" value="ECO:0007669"/>
    <property type="project" value="UniProtKB-ARBA"/>
</dbReference>
<dbReference type="eggNOG" id="KOG0998">
    <property type="taxonomic scope" value="Eukaryota"/>
</dbReference>